<protein>
    <submittedName>
        <fullName evidence="1">Uncharacterized protein</fullName>
    </submittedName>
</protein>
<dbReference type="AlphaFoldDB" id="A0A8S3R856"/>
<organism evidence="1 2">
    <name type="scientific">Mytilus edulis</name>
    <name type="common">Blue mussel</name>
    <dbReference type="NCBI Taxonomy" id="6550"/>
    <lineage>
        <taxon>Eukaryota</taxon>
        <taxon>Metazoa</taxon>
        <taxon>Spiralia</taxon>
        <taxon>Lophotrochozoa</taxon>
        <taxon>Mollusca</taxon>
        <taxon>Bivalvia</taxon>
        <taxon>Autobranchia</taxon>
        <taxon>Pteriomorphia</taxon>
        <taxon>Mytilida</taxon>
        <taxon>Mytiloidea</taxon>
        <taxon>Mytilidae</taxon>
        <taxon>Mytilinae</taxon>
        <taxon>Mytilus</taxon>
    </lineage>
</organism>
<keyword evidence="2" id="KW-1185">Reference proteome</keyword>
<reference evidence="1" key="1">
    <citation type="submission" date="2021-03" db="EMBL/GenBank/DDBJ databases">
        <authorList>
            <person name="Bekaert M."/>
        </authorList>
    </citation>
    <scope>NUCLEOTIDE SEQUENCE</scope>
</reference>
<comment type="caution">
    <text evidence="1">The sequence shown here is derived from an EMBL/GenBank/DDBJ whole genome shotgun (WGS) entry which is preliminary data.</text>
</comment>
<accession>A0A8S3R856</accession>
<sequence>MHSFCKLKDAGNDILKELQTFIADNGEHNSETADHFSKALKQKQFYKYNDYIKTAQDSLKTICADVDNVDPDTTMDDQVVNLLFGDEKCISTCKNILSKDEKPKFVQNKNCKVGYFTNMPKDNNDAEVYSKSDETDINNKQHKCGVSVAVQTDYNDSFVANEPKVNQEESSSDEIQKDYPAITISFEKEEGEIGKIIPVSDRDAWVLTSKKLKKIKNLVLENTTYAKADDFVVLKDGSVLVLNHDDRFIKKLLPGGRLVPFSFMDSYYPRSLCLTEKSVFINLCYFDCNNTRIVLSKMNSFDFTASCHQHGICLF</sequence>
<proteinExistence type="predicted"/>
<evidence type="ECO:0000313" key="2">
    <source>
        <dbReference type="Proteomes" id="UP000683360"/>
    </source>
</evidence>
<dbReference type="Proteomes" id="UP000683360">
    <property type="component" value="Unassembled WGS sequence"/>
</dbReference>
<gene>
    <name evidence="1" type="ORF">MEDL_19905</name>
</gene>
<dbReference type="EMBL" id="CAJPWZ010001022">
    <property type="protein sequence ID" value="CAG2205445.1"/>
    <property type="molecule type" value="Genomic_DNA"/>
</dbReference>
<name>A0A8S3R856_MYTED</name>
<evidence type="ECO:0000313" key="1">
    <source>
        <dbReference type="EMBL" id="CAG2205445.1"/>
    </source>
</evidence>